<keyword evidence="3" id="KW-0808">Transferase</keyword>
<evidence type="ECO:0000313" key="10">
    <source>
        <dbReference type="EMBL" id="KAF1967279.1"/>
    </source>
</evidence>
<dbReference type="Proteomes" id="UP000800036">
    <property type="component" value="Unassembled WGS sequence"/>
</dbReference>
<dbReference type="Pfam" id="PF00069">
    <property type="entry name" value="Pkinase"/>
    <property type="match status" value="1"/>
</dbReference>
<dbReference type="Gene3D" id="1.10.510.10">
    <property type="entry name" value="Transferase(Phosphotransferase) domain 1"/>
    <property type="match status" value="1"/>
</dbReference>
<evidence type="ECO:0000313" key="11">
    <source>
        <dbReference type="Proteomes" id="UP000800036"/>
    </source>
</evidence>
<dbReference type="PANTHER" id="PTHR43671">
    <property type="entry name" value="SERINE/THREONINE-PROTEIN KINASE NEK"/>
    <property type="match status" value="1"/>
</dbReference>
<dbReference type="SUPFAM" id="SSF56112">
    <property type="entry name" value="Protein kinase-like (PK-like)"/>
    <property type="match status" value="1"/>
</dbReference>
<evidence type="ECO:0000256" key="3">
    <source>
        <dbReference type="ARBA" id="ARBA00022679"/>
    </source>
</evidence>
<dbReference type="GO" id="GO:0005524">
    <property type="term" value="F:ATP binding"/>
    <property type="evidence" value="ECO:0007669"/>
    <property type="project" value="UniProtKB-KW"/>
</dbReference>
<keyword evidence="6" id="KW-0067">ATP-binding</keyword>
<evidence type="ECO:0000256" key="4">
    <source>
        <dbReference type="ARBA" id="ARBA00022741"/>
    </source>
</evidence>
<reference evidence="10" key="1">
    <citation type="journal article" date="2020" name="Stud. Mycol.">
        <title>101 Dothideomycetes genomes: a test case for predicting lifestyles and emergence of pathogens.</title>
        <authorList>
            <person name="Haridas S."/>
            <person name="Albert R."/>
            <person name="Binder M."/>
            <person name="Bloem J."/>
            <person name="Labutti K."/>
            <person name="Salamov A."/>
            <person name="Andreopoulos B."/>
            <person name="Baker S."/>
            <person name="Barry K."/>
            <person name="Bills G."/>
            <person name="Bluhm B."/>
            <person name="Cannon C."/>
            <person name="Castanera R."/>
            <person name="Culley D."/>
            <person name="Daum C."/>
            <person name="Ezra D."/>
            <person name="Gonzalez J."/>
            <person name="Henrissat B."/>
            <person name="Kuo A."/>
            <person name="Liang C."/>
            <person name="Lipzen A."/>
            <person name="Lutzoni F."/>
            <person name="Magnuson J."/>
            <person name="Mondo S."/>
            <person name="Nolan M."/>
            <person name="Ohm R."/>
            <person name="Pangilinan J."/>
            <person name="Park H.-J."/>
            <person name="Ramirez L."/>
            <person name="Alfaro M."/>
            <person name="Sun H."/>
            <person name="Tritt A."/>
            <person name="Yoshinaga Y."/>
            <person name="Zwiers L.-H."/>
            <person name="Turgeon B."/>
            <person name="Goodwin S."/>
            <person name="Spatafora J."/>
            <person name="Crous P."/>
            <person name="Grigoriev I."/>
        </authorList>
    </citation>
    <scope>NUCLEOTIDE SEQUENCE</scope>
    <source>
        <strain evidence="10">CBS 107.79</strain>
    </source>
</reference>
<evidence type="ECO:0000256" key="2">
    <source>
        <dbReference type="ARBA" id="ARBA00022527"/>
    </source>
</evidence>
<dbReference type="OrthoDB" id="310217at2759"/>
<keyword evidence="11" id="KW-1185">Reference proteome</keyword>
<dbReference type="InterPro" id="IPR008271">
    <property type="entry name" value="Ser/Thr_kinase_AS"/>
</dbReference>
<evidence type="ECO:0000256" key="5">
    <source>
        <dbReference type="ARBA" id="ARBA00022777"/>
    </source>
</evidence>
<dbReference type="AlphaFoldDB" id="A0A6A5UTH6"/>
<evidence type="ECO:0000256" key="6">
    <source>
        <dbReference type="ARBA" id="ARBA00022840"/>
    </source>
</evidence>
<evidence type="ECO:0000256" key="7">
    <source>
        <dbReference type="ARBA" id="ARBA00047899"/>
    </source>
</evidence>
<dbReference type="InterPro" id="IPR000719">
    <property type="entry name" value="Prot_kinase_dom"/>
</dbReference>
<feature type="domain" description="Protein kinase" evidence="9">
    <location>
        <begin position="1"/>
        <end position="213"/>
    </location>
</feature>
<dbReference type="PROSITE" id="PS50011">
    <property type="entry name" value="PROTEIN_KINASE_DOM"/>
    <property type="match status" value="1"/>
</dbReference>
<proteinExistence type="predicted"/>
<keyword evidence="4" id="KW-0547">Nucleotide-binding</keyword>
<name>A0A6A5UTH6_9PLEO</name>
<protein>
    <recommendedName>
        <fullName evidence="1">non-specific serine/threonine protein kinase</fullName>
        <ecNumber evidence="1">2.7.11.1</ecNumber>
    </recommendedName>
</protein>
<accession>A0A6A5UTH6</accession>
<organism evidence="10 11">
    <name type="scientific">Bimuria novae-zelandiae CBS 107.79</name>
    <dbReference type="NCBI Taxonomy" id="1447943"/>
    <lineage>
        <taxon>Eukaryota</taxon>
        <taxon>Fungi</taxon>
        <taxon>Dikarya</taxon>
        <taxon>Ascomycota</taxon>
        <taxon>Pezizomycotina</taxon>
        <taxon>Dothideomycetes</taxon>
        <taxon>Pleosporomycetidae</taxon>
        <taxon>Pleosporales</taxon>
        <taxon>Massarineae</taxon>
        <taxon>Didymosphaeriaceae</taxon>
        <taxon>Bimuria</taxon>
    </lineage>
</organism>
<comment type="catalytic activity">
    <reaction evidence="7">
        <text>L-threonyl-[protein] + ATP = O-phospho-L-threonyl-[protein] + ADP + H(+)</text>
        <dbReference type="Rhea" id="RHEA:46608"/>
        <dbReference type="Rhea" id="RHEA-COMP:11060"/>
        <dbReference type="Rhea" id="RHEA-COMP:11605"/>
        <dbReference type="ChEBI" id="CHEBI:15378"/>
        <dbReference type="ChEBI" id="CHEBI:30013"/>
        <dbReference type="ChEBI" id="CHEBI:30616"/>
        <dbReference type="ChEBI" id="CHEBI:61977"/>
        <dbReference type="ChEBI" id="CHEBI:456216"/>
        <dbReference type="EC" id="2.7.11.1"/>
    </reaction>
</comment>
<comment type="catalytic activity">
    <reaction evidence="8">
        <text>L-seryl-[protein] + ATP = O-phospho-L-seryl-[protein] + ADP + H(+)</text>
        <dbReference type="Rhea" id="RHEA:17989"/>
        <dbReference type="Rhea" id="RHEA-COMP:9863"/>
        <dbReference type="Rhea" id="RHEA-COMP:11604"/>
        <dbReference type="ChEBI" id="CHEBI:15378"/>
        <dbReference type="ChEBI" id="CHEBI:29999"/>
        <dbReference type="ChEBI" id="CHEBI:30616"/>
        <dbReference type="ChEBI" id="CHEBI:83421"/>
        <dbReference type="ChEBI" id="CHEBI:456216"/>
        <dbReference type="EC" id="2.7.11.1"/>
    </reaction>
</comment>
<sequence>MPVRSFDPKHQKTPFGSIVRIERSVRWQRCFHQRHIPTHIPEGMLWTVLWEQSLALCYLQTGINASRFASEGKPIRRRREGWEAILHRDVKPANIFLTTRDQENQYPTTVLGDFGCSVMVRDRVSSVMTAWTKPFAAPEEPRYTEMSDVYSLALSVHCMAIVRDMPDERREVRKANPAPGYSCVLNDLLARCLSTRPGDRPDVGYLPYLVLRE</sequence>
<dbReference type="PROSITE" id="PS00108">
    <property type="entry name" value="PROTEIN_KINASE_ST"/>
    <property type="match status" value="1"/>
</dbReference>
<gene>
    <name evidence="10" type="ORF">BU23DRAFT_293090</name>
</gene>
<dbReference type="InterPro" id="IPR011009">
    <property type="entry name" value="Kinase-like_dom_sf"/>
</dbReference>
<keyword evidence="2" id="KW-0723">Serine/threonine-protein kinase</keyword>
<dbReference type="GO" id="GO:0004674">
    <property type="term" value="F:protein serine/threonine kinase activity"/>
    <property type="evidence" value="ECO:0007669"/>
    <property type="project" value="UniProtKB-KW"/>
</dbReference>
<evidence type="ECO:0000256" key="8">
    <source>
        <dbReference type="ARBA" id="ARBA00048679"/>
    </source>
</evidence>
<dbReference type="EC" id="2.7.11.1" evidence="1"/>
<dbReference type="InterPro" id="IPR050660">
    <property type="entry name" value="NEK_Ser/Thr_kinase"/>
</dbReference>
<keyword evidence="5" id="KW-0418">Kinase</keyword>
<dbReference type="EMBL" id="ML976734">
    <property type="protein sequence ID" value="KAF1967279.1"/>
    <property type="molecule type" value="Genomic_DNA"/>
</dbReference>
<evidence type="ECO:0000256" key="1">
    <source>
        <dbReference type="ARBA" id="ARBA00012513"/>
    </source>
</evidence>
<evidence type="ECO:0000259" key="9">
    <source>
        <dbReference type="PROSITE" id="PS50011"/>
    </source>
</evidence>
<dbReference type="PANTHER" id="PTHR43671:SF98">
    <property type="entry name" value="SERINE_THREONINE-PROTEIN KINASE NEK11"/>
    <property type="match status" value="1"/>
</dbReference>